<feature type="non-terminal residue" evidence="7">
    <location>
        <position position="1"/>
    </location>
</feature>
<comment type="similarity">
    <text evidence="2 4">Belongs to the AB hydrolase superfamily. Lipase family.</text>
</comment>
<keyword evidence="5" id="KW-0732">Signal</keyword>
<name>A0ABN8J974_9NEOP</name>
<keyword evidence="3" id="KW-0964">Secreted</keyword>
<evidence type="ECO:0000256" key="2">
    <source>
        <dbReference type="ARBA" id="ARBA00010701"/>
    </source>
</evidence>
<dbReference type="Gene3D" id="3.40.50.1820">
    <property type="entry name" value="alpha/beta hydrolase"/>
    <property type="match status" value="1"/>
</dbReference>
<organism evidence="7 8">
    <name type="scientific">Iphiclides podalirius</name>
    <name type="common">scarce swallowtail</name>
    <dbReference type="NCBI Taxonomy" id="110791"/>
    <lineage>
        <taxon>Eukaryota</taxon>
        <taxon>Metazoa</taxon>
        <taxon>Ecdysozoa</taxon>
        <taxon>Arthropoda</taxon>
        <taxon>Hexapoda</taxon>
        <taxon>Insecta</taxon>
        <taxon>Pterygota</taxon>
        <taxon>Neoptera</taxon>
        <taxon>Endopterygota</taxon>
        <taxon>Lepidoptera</taxon>
        <taxon>Glossata</taxon>
        <taxon>Ditrysia</taxon>
        <taxon>Papilionoidea</taxon>
        <taxon>Papilionidae</taxon>
        <taxon>Papilioninae</taxon>
        <taxon>Iphiclides</taxon>
    </lineage>
</organism>
<dbReference type="EMBL" id="OW152821">
    <property type="protein sequence ID" value="CAH2076559.1"/>
    <property type="molecule type" value="Genomic_DNA"/>
</dbReference>
<evidence type="ECO:0000313" key="7">
    <source>
        <dbReference type="EMBL" id="CAH2076559.1"/>
    </source>
</evidence>
<evidence type="ECO:0000256" key="3">
    <source>
        <dbReference type="ARBA" id="ARBA00022525"/>
    </source>
</evidence>
<dbReference type="Pfam" id="PF00151">
    <property type="entry name" value="Lipase"/>
    <property type="match status" value="1"/>
</dbReference>
<gene>
    <name evidence="7" type="ORF">IPOD504_LOCUS17316</name>
</gene>
<feature type="domain" description="Lipase" evidence="6">
    <location>
        <begin position="24"/>
        <end position="110"/>
    </location>
</feature>
<dbReference type="InterPro" id="IPR000734">
    <property type="entry name" value="TAG_lipase"/>
</dbReference>
<evidence type="ECO:0000256" key="1">
    <source>
        <dbReference type="ARBA" id="ARBA00004613"/>
    </source>
</evidence>
<dbReference type="InterPro" id="IPR029058">
    <property type="entry name" value="AB_hydrolase_fold"/>
</dbReference>
<evidence type="ECO:0000256" key="5">
    <source>
        <dbReference type="SAM" id="SignalP"/>
    </source>
</evidence>
<dbReference type="PANTHER" id="PTHR11610:SF173">
    <property type="entry name" value="LIPASE DOMAIN-CONTAINING PROTEIN-RELATED"/>
    <property type="match status" value="1"/>
</dbReference>
<protein>
    <recommendedName>
        <fullName evidence="6">Lipase domain-containing protein</fullName>
    </recommendedName>
</protein>
<evidence type="ECO:0000313" key="8">
    <source>
        <dbReference type="Proteomes" id="UP000837857"/>
    </source>
</evidence>
<evidence type="ECO:0000259" key="6">
    <source>
        <dbReference type="Pfam" id="PF00151"/>
    </source>
</evidence>
<dbReference type="Proteomes" id="UP000837857">
    <property type="component" value="Chromosome 9"/>
</dbReference>
<keyword evidence="8" id="KW-1185">Reference proteome</keyword>
<dbReference type="SUPFAM" id="SSF53474">
    <property type="entry name" value="alpha/beta-Hydrolases"/>
    <property type="match status" value="1"/>
</dbReference>
<feature type="signal peptide" evidence="5">
    <location>
        <begin position="1"/>
        <end position="16"/>
    </location>
</feature>
<feature type="chain" id="PRO_5045397190" description="Lipase domain-containing protein" evidence="5">
    <location>
        <begin position="17"/>
        <end position="118"/>
    </location>
</feature>
<evidence type="ECO:0000256" key="4">
    <source>
        <dbReference type="RuleBase" id="RU004262"/>
    </source>
</evidence>
<reference evidence="7" key="1">
    <citation type="submission" date="2022-03" db="EMBL/GenBank/DDBJ databases">
        <authorList>
            <person name="Martin H S."/>
        </authorList>
    </citation>
    <scope>NUCLEOTIDE SEQUENCE</scope>
</reference>
<sequence length="118" mass="12440">MNACVLILSVLFVVFGHPNGPAVTAVVTAYIQDGNSNVALLNWQDLASMALPGFASSYVNWAAPNARKLGFRFADTLMNLSAAGLDLSRTHLVGHSLAAHIFGIAGNTMSVKGIQPSW</sequence>
<comment type="subcellular location">
    <subcellularLocation>
        <location evidence="1">Secreted</location>
    </subcellularLocation>
</comment>
<proteinExistence type="inferred from homology"/>
<dbReference type="PANTHER" id="PTHR11610">
    <property type="entry name" value="LIPASE"/>
    <property type="match status" value="1"/>
</dbReference>
<dbReference type="InterPro" id="IPR013818">
    <property type="entry name" value="Lipase"/>
</dbReference>
<accession>A0ABN8J974</accession>